<gene>
    <name evidence="7" type="ORF">ND2E_0923</name>
</gene>
<accession>A0A099K8R2</accession>
<name>A0A099K8R2_COLPS</name>
<keyword evidence="5 6" id="KW-0472">Membrane</keyword>
<protein>
    <submittedName>
        <fullName evidence="7">Lysine exporter protein (LYSE/YGGA)</fullName>
    </submittedName>
</protein>
<comment type="caution">
    <text evidence="7">The sequence shown here is derived from an EMBL/GenBank/DDBJ whole genome shotgun (WGS) entry which is preliminary data.</text>
</comment>
<comment type="subcellular location">
    <subcellularLocation>
        <location evidence="1">Cell membrane</location>
        <topology evidence="1">Multi-pass membrane protein</topology>
    </subcellularLocation>
</comment>
<dbReference type="RefSeq" id="WP_033095950.1">
    <property type="nucleotide sequence ID" value="NZ_JQED01000056.1"/>
</dbReference>
<dbReference type="GO" id="GO:0005886">
    <property type="term" value="C:plasma membrane"/>
    <property type="evidence" value="ECO:0007669"/>
    <property type="project" value="UniProtKB-SubCell"/>
</dbReference>
<feature type="transmembrane region" description="Helical" evidence="6">
    <location>
        <begin position="162"/>
        <end position="179"/>
    </location>
</feature>
<evidence type="ECO:0000256" key="4">
    <source>
        <dbReference type="ARBA" id="ARBA00022989"/>
    </source>
</evidence>
<keyword evidence="2" id="KW-1003">Cell membrane</keyword>
<evidence type="ECO:0000256" key="2">
    <source>
        <dbReference type="ARBA" id="ARBA00022475"/>
    </source>
</evidence>
<keyword evidence="3 6" id="KW-0812">Transmembrane</keyword>
<sequence>MDISLIGIFVTVAIAHFLALLSPGPDFVLVVKSAIKNEGKNALGVALGIASANAVYISLCLIGVGSILAASVTIMVVLKIIGGLFLIYLAVQALRASKSSYNNLDLAESTNEKTNKSTFLREFITGFMSGILNPKNLLFYLSLFTVVLTPEVGLAFKLALGIWMTLVVFLWDLAIIYLLSTPTVRGKFSKAAYYIDKVTGALLGMIGFAIVKSALVKQ</sequence>
<evidence type="ECO:0000313" key="7">
    <source>
        <dbReference type="EMBL" id="KGJ86751.1"/>
    </source>
</evidence>
<feature type="transmembrane region" description="Helical" evidence="6">
    <location>
        <begin position="43"/>
        <end position="64"/>
    </location>
</feature>
<evidence type="ECO:0000256" key="5">
    <source>
        <dbReference type="ARBA" id="ARBA00023136"/>
    </source>
</evidence>
<evidence type="ECO:0000256" key="1">
    <source>
        <dbReference type="ARBA" id="ARBA00004651"/>
    </source>
</evidence>
<dbReference type="PANTHER" id="PTHR30086">
    <property type="entry name" value="ARGININE EXPORTER PROTEIN ARGO"/>
    <property type="match status" value="1"/>
</dbReference>
<dbReference type="Proteomes" id="UP000029843">
    <property type="component" value="Unassembled WGS sequence"/>
</dbReference>
<dbReference type="Pfam" id="PF01810">
    <property type="entry name" value="LysE"/>
    <property type="match status" value="1"/>
</dbReference>
<dbReference type="OrthoDB" id="581870at2"/>
<dbReference type="InterPro" id="IPR001123">
    <property type="entry name" value="LeuE-type"/>
</dbReference>
<feature type="transmembrane region" description="Helical" evidence="6">
    <location>
        <begin position="191"/>
        <end position="211"/>
    </location>
</feature>
<organism evidence="7 8">
    <name type="scientific">Colwellia psychrerythraea</name>
    <name type="common">Vibrio psychroerythus</name>
    <dbReference type="NCBI Taxonomy" id="28229"/>
    <lineage>
        <taxon>Bacteria</taxon>
        <taxon>Pseudomonadati</taxon>
        <taxon>Pseudomonadota</taxon>
        <taxon>Gammaproteobacteria</taxon>
        <taxon>Alteromonadales</taxon>
        <taxon>Colwelliaceae</taxon>
        <taxon>Colwellia</taxon>
    </lineage>
</organism>
<feature type="transmembrane region" description="Helical" evidence="6">
    <location>
        <begin position="70"/>
        <end position="91"/>
    </location>
</feature>
<dbReference type="GO" id="GO:0015171">
    <property type="term" value="F:amino acid transmembrane transporter activity"/>
    <property type="evidence" value="ECO:0007669"/>
    <property type="project" value="TreeGrafter"/>
</dbReference>
<proteinExistence type="predicted"/>
<dbReference type="AlphaFoldDB" id="A0A099K8R2"/>
<evidence type="ECO:0000256" key="6">
    <source>
        <dbReference type="SAM" id="Phobius"/>
    </source>
</evidence>
<feature type="transmembrane region" description="Helical" evidence="6">
    <location>
        <begin position="137"/>
        <end position="156"/>
    </location>
</feature>
<evidence type="ECO:0000256" key="3">
    <source>
        <dbReference type="ARBA" id="ARBA00022692"/>
    </source>
</evidence>
<evidence type="ECO:0000313" key="8">
    <source>
        <dbReference type="Proteomes" id="UP000029843"/>
    </source>
</evidence>
<dbReference type="PATRIC" id="fig|28229.4.peg.4419"/>
<reference evidence="7 8" key="1">
    <citation type="submission" date="2014-08" db="EMBL/GenBank/DDBJ databases">
        <title>Genomic and Phenotypic Diversity of Colwellia psychrerythraea strains from Disparate Marine Basins.</title>
        <authorList>
            <person name="Techtmann S.M."/>
            <person name="Stelling S.C."/>
            <person name="Utturkar S.M."/>
            <person name="Alshibli N."/>
            <person name="Harris A."/>
            <person name="Brown S.D."/>
            <person name="Hazen T.C."/>
        </authorList>
    </citation>
    <scope>NUCLEOTIDE SEQUENCE [LARGE SCALE GENOMIC DNA]</scope>
    <source>
        <strain evidence="7 8">ND2E</strain>
    </source>
</reference>
<dbReference type="PANTHER" id="PTHR30086:SF17">
    <property type="entry name" value="LYSE FAMILY TRANSLOCATOR"/>
    <property type="match status" value="1"/>
</dbReference>
<keyword evidence="4 6" id="KW-1133">Transmembrane helix</keyword>
<dbReference type="EMBL" id="JQED01000056">
    <property type="protein sequence ID" value="KGJ86751.1"/>
    <property type="molecule type" value="Genomic_DNA"/>
</dbReference>
<feature type="transmembrane region" description="Helical" evidence="6">
    <location>
        <begin position="6"/>
        <end position="31"/>
    </location>
</feature>